<dbReference type="SMART" id="SM00490">
    <property type="entry name" value="HELICc"/>
    <property type="match status" value="1"/>
</dbReference>
<dbReference type="Pfam" id="PF00271">
    <property type="entry name" value="Helicase_C"/>
    <property type="match status" value="1"/>
</dbReference>
<feature type="domain" description="Helicase C-terminal" evidence="14">
    <location>
        <begin position="202"/>
        <end position="363"/>
    </location>
</feature>
<dbReference type="GO" id="GO:0046872">
    <property type="term" value="F:metal ion binding"/>
    <property type="evidence" value="ECO:0007669"/>
    <property type="project" value="UniProtKB-KW"/>
</dbReference>
<keyword evidence="4" id="KW-0378">Hydrolase</keyword>
<dbReference type="Gene3D" id="1.10.10.10">
    <property type="entry name" value="Winged helix-like DNA-binding domain superfamily/Winged helix DNA-binding domain"/>
    <property type="match status" value="1"/>
</dbReference>
<feature type="domain" description="Helicase ATP-binding" evidence="13">
    <location>
        <begin position="24"/>
        <end position="192"/>
    </location>
</feature>
<dbReference type="GO" id="GO:0043138">
    <property type="term" value="F:3'-5' DNA helicase activity"/>
    <property type="evidence" value="ECO:0007669"/>
    <property type="project" value="UniProtKB-EC"/>
</dbReference>
<comment type="catalytic activity">
    <reaction evidence="9">
        <text>Couples ATP hydrolysis with the unwinding of duplex DNA by translocating in the 3'-5' direction.</text>
        <dbReference type="EC" id="5.6.2.4"/>
    </reaction>
</comment>
<dbReference type="InterPro" id="IPR011545">
    <property type="entry name" value="DEAD/DEAH_box_helicase_dom"/>
</dbReference>
<sequence>MTATEILKKYWGYDSFRMQQADIVQSAINGHDTFALLPTGGGKSICFQVPGIAREGICLVISPLIALMQDQVNNLKSKGLKAAAITSGMSRREIDIILDNAKFGGLDFLYVSPERLKTDIFIARFKQMNVSLIAIDEAHCISQWGHDFRPPYLEIYKLREIHESVPMIAVTATATPEVREDIIAQLQMKEPKYFEGDFARDNISYEVYAVENKRNAILRACKRFNGTTGIVYCQTRRETKEVARLLIAHNFSAGIYHGGLLAEERNKKLEAWLKDEIRIIVATNAFGMGIDKPDVRFVLHYEIPNNIEAYFQEAGRAGRDGKASRNMAFYAPSDLIKLQQRIAKQFPPIDFIKTVYRALCNHFNIAIGSGLNESYGLEIKDLVAKYDFEPLSTYNALKILALNGSILLNEAVFHPTKLKFIVSNKTLYNFQLKNEKYDPLISFLSRANPGIFSNYYQLNESKIAHRLKKTKPQIIKELQYLERQGLADISWQSELPQVTLLHERLPDEYMQIDKKVYQNRKDTAYKKLKAMLNFVQEPTCRSILLLKYFGQQGEACGKCDVCLAEERSNYTAEELQEIILSLLKEKKHSLDELLSAIKGVERPNLTGLLNWMMDEDMINYDDGVFYLE</sequence>
<dbReference type="InterPro" id="IPR004589">
    <property type="entry name" value="DNA_helicase_ATP-dep_RecQ"/>
</dbReference>
<evidence type="ECO:0000256" key="5">
    <source>
        <dbReference type="ARBA" id="ARBA00022806"/>
    </source>
</evidence>
<keyword evidence="2" id="KW-0479">Metal-binding</keyword>
<proteinExistence type="inferred from homology"/>
<evidence type="ECO:0000256" key="10">
    <source>
        <dbReference type="ARBA" id="ARBA00034808"/>
    </source>
</evidence>
<dbReference type="InterPro" id="IPR036388">
    <property type="entry name" value="WH-like_DNA-bd_sf"/>
</dbReference>
<protein>
    <recommendedName>
        <fullName evidence="11">ATP-dependent DNA helicase RecQ</fullName>
        <ecNumber evidence="10">5.6.2.4</ecNumber>
    </recommendedName>
    <alternativeName>
        <fullName evidence="12">DNA 3'-5' helicase RecQ</fullName>
    </alternativeName>
</protein>
<dbReference type="NCBIfam" id="TIGR00614">
    <property type="entry name" value="recQ_fam"/>
    <property type="match status" value="1"/>
</dbReference>
<evidence type="ECO:0000256" key="8">
    <source>
        <dbReference type="ARBA" id="ARBA00023235"/>
    </source>
</evidence>
<dbReference type="AlphaFoldDB" id="A0A2I0R0R5"/>
<dbReference type="GO" id="GO:0009378">
    <property type="term" value="F:four-way junction helicase activity"/>
    <property type="evidence" value="ECO:0007669"/>
    <property type="project" value="TreeGrafter"/>
</dbReference>
<dbReference type="Pfam" id="PF00270">
    <property type="entry name" value="DEAD"/>
    <property type="match status" value="1"/>
</dbReference>
<dbReference type="OrthoDB" id="9763310at2"/>
<dbReference type="InterPro" id="IPR014001">
    <property type="entry name" value="Helicase_ATP-bd"/>
</dbReference>
<keyword evidence="8" id="KW-0413">Isomerase</keyword>
<dbReference type="Gene3D" id="3.40.50.300">
    <property type="entry name" value="P-loop containing nucleotide triphosphate hydrolases"/>
    <property type="match status" value="2"/>
</dbReference>
<organism evidence="15 16">
    <name type="scientific">Brumimicrobium salinarum</name>
    <dbReference type="NCBI Taxonomy" id="2058658"/>
    <lineage>
        <taxon>Bacteria</taxon>
        <taxon>Pseudomonadati</taxon>
        <taxon>Bacteroidota</taxon>
        <taxon>Flavobacteriia</taxon>
        <taxon>Flavobacteriales</taxon>
        <taxon>Crocinitomicaceae</taxon>
        <taxon>Brumimicrobium</taxon>
    </lineage>
</organism>
<keyword evidence="5 15" id="KW-0347">Helicase</keyword>
<evidence type="ECO:0000256" key="7">
    <source>
        <dbReference type="ARBA" id="ARBA00023125"/>
    </source>
</evidence>
<evidence type="ECO:0000313" key="16">
    <source>
        <dbReference type="Proteomes" id="UP000236654"/>
    </source>
</evidence>
<dbReference type="EMBL" id="PJNI01000015">
    <property type="protein sequence ID" value="PKR79980.1"/>
    <property type="molecule type" value="Genomic_DNA"/>
</dbReference>
<dbReference type="PANTHER" id="PTHR13710:SF105">
    <property type="entry name" value="ATP-DEPENDENT DNA HELICASE Q1"/>
    <property type="match status" value="1"/>
</dbReference>
<dbReference type="GO" id="GO:0005524">
    <property type="term" value="F:ATP binding"/>
    <property type="evidence" value="ECO:0007669"/>
    <property type="project" value="UniProtKB-KW"/>
</dbReference>
<dbReference type="GO" id="GO:0043590">
    <property type="term" value="C:bacterial nucleoid"/>
    <property type="evidence" value="ECO:0007669"/>
    <property type="project" value="TreeGrafter"/>
</dbReference>
<dbReference type="GO" id="GO:0030894">
    <property type="term" value="C:replisome"/>
    <property type="evidence" value="ECO:0007669"/>
    <property type="project" value="TreeGrafter"/>
</dbReference>
<dbReference type="InterPro" id="IPR032284">
    <property type="entry name" value="RecQ_Zn-bd"/>
</dbReference>
<evidence type="ECO:0000256" key="3">
    <source>
        <dbReference type="ARBA" id="ARBA00022741"/>
    </source>
</evidence>
<dbReference type="GO" id="GO:0006281">
    <property type="term" value="P:DNA repair"/>
    <property type="evidence" value="ECO:0007669"/>
    <property type="project" value="TreeGrafter"/>
</dbReference>
<dbReference type="InterPro" id="IPR001650">
    <property type="entry name" value="Helicase_C-like"/>
</dbReference>
<dbReference type="GO" id="GO:0016787">
    <property type="term" value="F:hydrolase activity"/>
    <property type="evidence" value="ECO:0007669"/>
    <property type="project" value="UniProtKB-KW"/>
</dbReference>
<dbReference type="PROSITE" id="PS51194">
    <property type="entry name" value="HELICASE_CTER"/>
    <property type="match status" value="1"/>
</dbReference>
<evidence type="ECO:0000259" key="13">
    <source>
        <dbReference type="PROSITE" id="PS51192"/>
    </source>
</evidence>
<keyword evidence="3" id="KW-0547">Nucleotide-binding</keyword>
<dbReference type="CDD" id="cd18794">
    <property type="entry name" value="SF2_C_RecQ"/>
    <property type="match status" value="1"/>
</dbReference>
<evidence type="ECO:0000256" key="9">
    <source>
        <dbReference type="ARBA" id="ARBA00034617"/>
    </source>
</evidence>
<evidence type="ECO:0000256" key="1">
    <source>
        <dbReference type="ARBA" id="ARBA00005446"/>
    </source>
</evidence>
<evidence type="ECO:0000256" key="6">
    <source>
        <dbReference type="ARBA" id="ARBA00022840"/>
    </source>
</evidence>
<keyword evidence="6" id="KW-0067">ATP-binding</keyword>
<evidence type="ECO:0000256" key="4">
    <source>
        <dbReference type="ARBA" id="ARBA00022801"/>
    </source>
</evidence>
<gene>
    <name evidence="15" type="ORF">CW751_12200</name>
</gene>
<dbReference type="EC" id="5.6.2.4" evidence="10"/>
<keyword evidence="7" id="KW-0238">DNA-binding</keyword>
<dbReference type="GO" id="GO:0005737">
    <property type="term" value="C:cytoplasm"/>
    <property type="evidence" value="ECO:0007669"/>
    <property type="project" value="TreeGrafter"/>
</dbReference>
<name>A0A2I0R0R5_9FLAO</name>
<dbReference type="RefSeq" id="WP_101335305.1">
    <property type="nucleotide sequence ID" value="NZ_PJNI01000015.1"/>
</dbReference>
<dbReference type="SUPFAM" id="SSF52540">
    <property type="entry name" value="P-loop containing nucleoside triphosphate hydrolases"/>
    <property type="match status" value="1"/>
</dbReference>
<dbReference type="FunFam" id="3.40.50.300:FF:001389">
    <property type="entry name" value="ATP-dependent DNA helicase RecQ"/>
    <property type="match status" value="1"/>
</dbReference>
<evidence type="ECO:0000259" key="14">
    <source>
        <dbReference type="PROSITE" id="PS51194"/>
    </source>
</evidence>
<accession>A0A2I0R0R5</accession>
<dbReference type="PROSITE" id="PS51192">
    <property type="entry name" value="HELICASE_ATP_BIND_1"/>
    <property type="match status" value="1"/>
</dbReference>
<keyword evidence="16" id="KW-1185">Reference proteome</keyword>
<dbReference type="GO" id="GO:0006310">
    <property type="term" value="P:DNA recombination"/>
    <property type="evidence" value="ECO:0007669"/>
    <property type="project" value="InterPro"/>
</dbReference>
<comment type="similarity">
    <text evidence="1">Belongs to the helicase family. RecQ subfamily.</text>
</comment>
<dbReference type="GO" id="GO:0003677">
    <property type="term" value="F:DNA binding"/>
    <property type="evidence" value="ECO:0007669"/>
    <property type="project" value="UniProtKB-KW"/>
</dbReference>
<comment type="caution">
    <text evidence="15">The sequence shown here is derived from an EMBL/GenBank/DDBJ whole genome shotgun (WGS) entry which is preliminary data.</text>
</comment>
<dbReference type="Pfam" id="PF16124">
    <property type="entry name" value="RecQ_Zn_bind"/>
    <property type="match status" value="1"/>
</dbReference>
<evidence type="ECO:0000256" key="2">
    <source>
        <dbReference type="ARBA" id="ARBA00022723"/>
    </source>
</evidence>
<dbReference type="SMART" id="SM00487">
    <property type="entry name" value="DEXDc"/>
    <property type="match status" value="1"/>
</dbReference>
<evidence type="ECO:0000256" key="11">
    <source>
        <dbReference type="ARBA" id="ARBA00044535"/>
    </source>
</evidence>
<reference evidence="15 16" key="1">
    <citation type="submission" date="2017-12" db="EMBL/GenBank/DDBJ databases">
        <title>The draft genome sequence of Brumimicrobium saltpan LHR20.</title>
        <authorList>
            <person name="Do Z.-J."/>
            <person name="Luo H.-R."/>
        </authorList>
    </citation>
    <scope>NUCLEOTIDE SEQUENCE [LARGE SCALE GENOMIC DNA]</scope>
    <source>
        <strain evidence="15 16">LHR20</strain>
    </source>
</reference>
<evidence type="ECO:0000313" key="15">
    <source>
        <dbReference type="EMBL" id="PKR79980.1"/>
    </source>
</evidence>
<dbReference type="Proteomes" id="UP000236654">
    <property type="component" value="Unassembled WGS sequence"/>
</dbReference>
<dbReference type="InterPro" id="IPR027417">
    <property type="entry name" value="P-loop_NTPase"/>
</dbReference>
<dbReference type="PANTHER" id="PTHR13710">
    <property type="entry name" value="DNA HELICASE RECQ FAMILY MEMBER"/>
    <property type="match status" value="1"/>
</dbReference>
<dbReference type="CDD" id="cd17920">
    <property type="entry name" value="DEXHc_RecQ"/>
    <property type="match status" value="1"/>
</dbReference>
<evidence type="ECO:0000256" key="12">
    <source>
        <dbReference type="ARBA" id="ARBA00044550"/>
    </source>
</evidence>